<dbReference type="InterPro" id="IPR022701">
    <property type="entry name" value="QTMAN_N"/>
</dbReference>
<evidence type="ECO:0000256" key="5">
    <source>
        <dbReference type="ARBA" id="ARBA00044539"/>
    </source>
</evidence>
<evidence type="ECO:0000313" key="9">
    <source>
        <dbReference type="EMBL" id="KFD71269.1"/>
    </source>
</evidence>
<dbReference type="PANTHER" id="PTHR13615">
    <property type="entry name" value="GLYCOSYLTRANSFERASE-LIKE 1"/>
    <property type="match status" value="1"/>
</dbReference>
<dbReference type="AlphaFoldDB" id="A0A085NP73"/>
<protein>
    <recommendedName>
        <fullName evidence="5">tRNA-queuosine alpha-mannosyltransferase</fullName>
        <ecNumber evidence="4">2.4.1.110</ecNumber>
    </recommendedName>
</protein>
<dbReference type="EMBL" id="KL367483">
    <property type="protein sequence ID" value="KFD71269.1"/>
    <property type="molecule type" value="Genomic_DNA"/>
</dbReference>
<reference evidence="9" key="1">
    <citation type="journal article" date="2014" name="Nat. Genet.">
        <title>Genome and transcriptome of the porcine whipworm Trichuris suis.</title>
        <authorList>
            <person name="Jex A.R."/>
            <person name="Nejsum P."/>
            <person name="Schwarz E.M."/>
            <person name="Hu L."/>
            <person name="Young N.D."/>
            <person name="Hall R.S."/>
            <person name="Korhonen P.K."/>
            <person name="Liao S."/>
            <person name="Thamsborg S."/>
            <person name="Xia J."/>
            <person name="Xu P."/>
            <person name="Wang S."/>
            <person name="Scheerlinck J.P."/>
            <person name="Hofmann A."/>
            <person name="Sternberg P.W."/>
            <person name="Wang J."/>
            <person name="Gasser R.B."/>
        </authorList>
    </citation>
    <scope>NUCLEOTIDE SEQUENCE [LARGE SCALE GENOMIC DNA]</scope>
    <source>
        <strain evidence="9">DCEP-RM93F</strain>
    </source>
</reference>
<feature type="domain" description="Glycosyl transferase family 1" evidence="7">
    <location>
        <begin position="190"/>
        <end position="305"/>
    </location>
</feature>
<evidence type="ECO:0000259" key="7">
    <source>
        <dbReference type="Pfam" id="PF00534"/>
    </source>
</evidence>
<feature type="domain" description="tRNA-queuosine alpha-mannosyltransferase N-terminal" evidence="8">
    <location>
        <begin position="8"/>
        <end position="176"/>
    </location>
</feature>
<dbReference type="PANTHER" id="PTHR13615:SF3">
    <property type="entry name" value="GLYCOSYLTRANSFERASE-LIKE DOMAIN-CONTAINING PROTEIN 1"/>
    <property type="match status" value="1"/>
</dbReference>
<dbReference type="GO" id="GO:0016438">
    <property type="term" value="F:tRNA-queuosine(34) beta-mannosyltransferase activity"/>
    <property type="evidence" value="ECO:0007669"/>
    <property type="project" value="UniProtKB-EC"/>
</dbReference>
<dbReference type="SUPFAM" id="SSF53756">
    <property type="entry name" value="UDP-Glycosyltransferase/glycogen phosphorylase"/>
    <property type="match status" value="1"/>
</dbReference>
<evidence type="ECO:0000256" key="1">
    <source>
        <dbReference type="ARBA" id="ARBA00009481"/>
    </source>
</evidence>
<dbReference type="CDD" id="cd01635">
    <property type="entry name" value="Glycosyltransferase_GTB-type"/>
    <property type="match status" value="1"/>
</dbReference>
<organism evidence="9">
    <name type="scientific">Trichuris suis</name>
    <name type="common">pig whipworm</name>
    <dbReference type="NCBI Taxonomy" id="68888"/>
    <lineage>
        <taxon>Eukaryota</taxon>
        <taxon>Metazoa</taxon>
        <taxon>Ecdysozoa</taxon>
        <taxon>Nematoda</taxon>
        <taxon>Enoplea</taxon>
        <taxon>Dorylaimia</taxon>
        <taxon>Trichinellida</taxon>
        <taxon>Trichuridae</taxon>
        <taxon>Trichuris</taxon>
    </lineage>
</organism>
<feature type="non-terminal residue" evidence="9">
    <location>
        <position position="367"/>
    </location>
</feature>
<evidence type="ECO:0000259" key="8">
    <source>
        <dbReference type="Pfam" id="PF12038"/>
    </source>
</evidence>
<evidence type="ECO:0000256" key="4">
    <source>
        <dbReference type="ARBA" id="ARBA00044517"/>
    </source>
</evidence>
<keyword evidence="2" id="KW-0328">Glycosyltransferase</keyword>
<dbReference type="Gene3D" id="3.40.50.2000">
    <property type="entry name" value="Glycogen Phosphorylase B"/>
    <property type="match status" value="1"/>
</dbReference>
<dbReference type="Proteomes" id="UP000030758">
    <property type="component" value="Unassembled WGS sequence"/>
</dbReference>
<evidence type="ECO:0000256" key="3">
    <source>
        <dbReference type="ARBA" id="ARBA00022679"/>
    </source>
</evidence>
<keyword evidence="3" id="KW-0808">Transferase</keyword>
<dbReference type="Pfam" id="PF12038">
    <property type="entry name" value="QTMAN_N"/>
    <property type="match status" value="1"/>
</dbReference>
<evidence type="ECO:0000256" key="2">
    <source>
        <dbReference type="ARBA" id="ARBA00022676"/>
    </source>
</evidence>
<gene>
    <name evidence="9" type="ORF">M514_04890</name>
</gene>
<dbReference type="EC" id="2.4.1.110" evidence="4"/>
<accession>A0A085NP73</accession>
<dbReference type="InterPro" id="IPR001296">
    <property type="entry name" value="Glyco_trans_1"/>
</dbReference>
<dbReference type="InterPro" id="IPR051862">
    <property type="entry name" value="GT-like_domain_containing_1"/>
</dbReference>
<dbReference type="Pfam" id="PF00534">
    <property type="entry name" value="Glycos_transf_1"/>
    <property type="match status" value="1"/>
</dbReference>
<proteinExistence type="inferred from homology"/>
<comment type="catalytic activity">
    <reaction evidence="6">
        <text>queuosine(34) in tRNA(Asp) + GDP-alpha-D-mannose = O-4''-alpha-D-mannosylqueuosine(34) in tRNA(Asp) + GDP + H(+)</text>
        <dbReference type="Rhea" id="RHEA:12885"/>
        <dbReference type="Rhea" id="RHEA-COMP:18572"/>
        <dbReference type="Rhea" id="RHEA-COMP:18581"/>
        <dbReference type="ChEBI" id="CHEBI:15378"/>
        <dbReference type="ChEBI" id="CHEBI:57527"/>
        <dbReference type="ChEBI" id="CHEBI:58189"/>
        <dbReference type="ChEBI" id="CHEBI:194431"/>
        <dbReference type="ChEBI" id="CHEBI:194442"/>
        <dbReference type="EC" id="2.4.1.110"/>
    </reaction>
    <physiologicalReaction direction="left-to-right" evidence="6">
        <dbReference type="Rhea" id="RHEA:12886"/>
    </physiologicalReaction>
</comment>
<comment type="similarity">
    <text evidence="1">Belongs to the glycosyltransferase group 1 family. Glycosyltransferase 4 subfamily.</text>
</comment>
<evidence type="ECO:0000256" key="6">
    <source>
        <dbReference type="ARBA" id="ARBA00048439"/>
    </source>
</evidence>
<sequence>MSTAKRTKCLVLEPFCGGSHSQMIDLFRNSFDANSMDILTLPGRKWPWRARTAALHFSQAIPDDCIYHTVFCSSVLNLAELVALRSSLASALKVVYFHENQLVYPVQRNDSCDFQFSYAQIVSCIVADRVVFNSEYNRHSFLSAIPSVLRRIPKEGRPSNIASLIEAKCTVLYFPVVFPPLGTLSRSQNELHIVWPHRWEHDKHPELFFSVLRQLITSQCNFCLSVLGEAYEETPECFPAARDFLKERILHWGFIPNKEAYYDILRSSHVVVSTARHEFFGVAMLEATYLGCWPLCPDGLAYREIYPPSCRYRTPAQLCKQLKSFCKHPLLAVEKRAKLSIDFSQYSWSTLKNSYADILGVTLNTKQ</sequence>
<name>A0A085NP73_9BILA</name>